<evidence type="ECO:0000313" key="2">
    <source>
        <dbReference type="EMBL" id="GIQ92469.1"/>
    </source>
</evidence>
<dbReference type="Proteomes" id="UP000265618">
    <property type="component" value="Unassembled WGS sequence"/>
</dbReference>
<feature type="region of interest" description="Disordered" evidence="1">
    <location>
        <begin position="1"/>
        <end position="36"/>
    </location>
</feature>
<dbReference type="EMBL" id="BDIP01009795">
    <property type="protein sequence ID" value="GIQ92469.1"/>
    <property type="molecule type" value="Genomic_DNA"/>
</dbReference>
<comment type="caution">
    <text evidence="2">The sequence shown here is derived from an EMBL/GenBank/DDBJ whole genome shotgun (WGS) entry which is preliminary data.</text>
</comment>
<evidence type="ECO:0000313" key="3">
    <source>
        <dbReference type="Proteomes" id="UP000265618"/>
    </source>
</evidence>
<dbReference type="AlphaFoldDB" id="A0A9K3DBF8"/>
<feature type="non-terminal residue" evidence="2">
    <location>
        <position position="1"/>
    </location>
</feature>
<accession>A0A9K3DBF8</accession>
<protein>
    <submittedName>
        <fullName evidence="2">Uncharacterized protein</fullName>
    </submittedName>
</protein>
<evidence type="ECO:0000256" key="1">
    <source>
        <dbReference type="SAM" id="MobiDB-lite"/>
    </source>
</evidence>
<organism evidence="2 3">
    <name type="scientific">Kipferlia bialata</name>
    <dbReference type="NCBI Taxonomy" id="797122"/>
    <lineage>
        <taxon>Eukaryota</taxon>
        <taxon>Metamonada</taxon>
        <taxon>Carpediemonas-like organisms</taxon>
        <taxon>Kipferlia</taxon>
    </lineage>
</organism>
<sequence length="36" mass="3966">PTPTLVDPNDPDIAFASQHPKYGYDGRIGPMRREGP</sequence>
<gene>
    <name evidence="2" type="ORF">KIPB_016258</name>
</gene>
<keyword evidence="3" id="KW-1185">Reference proteome</keyword>
<name>A0A9K3DBF8_9EUKA</name>
<proteinExistence type="predicted"/>
<reference evidence="2 3" key="1">
    <citation type="journal article" date="2018" name="PLoS ONE">
        <title>The draft genome of Kipferlia bialata reveals reductive genome evolution in fornicate parasites.</title>
        <authorList>
            <person name="Tanifuji G."/>
            <person name="Takabayashi S."/>
            <person name="Kume K."/>
            <person name="Takagi M."/>
            <person name="Nakayama T."/>
            <person name="Kamikawa R."/>
            <person name="Inagaki Y."/>
            <person name="Hashimoto T."/>
        </authorList>
    </citation>
    <scope>NUCLEOTIDE SEQUENCE [LARGE SCALE GENOMIC DNA]</scope>
    <source>
        <strain evidence="2">NY0173</strain>
    </source>
</reference>